<dbReference type="EMBL" id="AGFR01000003">
    <property type="protein sequence ID" value="EHD14289.1"/>
    <property type="molecule type" value="Genomic_DNA"/>
</dbReference>
<protein>
    <submittedName>
        <fullName evidence="4">4-hydroxybenzoate synthetase</fullName>
        <ecNumber evidence="4">4.1.3.40</ecNumber>
    </submittedName>
</protein>
<dbReference type="GO" id="GO:0006744">
    <property type="term" value="P:ubiquinone biosynthetic process"/>
    <property type="evidence" value="ECO:0007669"/>
    <property type="project" value="UniProtKB-KW"/>
</dbReference>
<reference evidence="4 5" key="1">
    <citation type="submission" date="2011-10" db="EMBL/GenBank/DDBJ databases">
        <title>Genome Sequence of Commensalibacter intestini A911, isolated from Drosophila gut.</title>
        <authorList>
            <person name="Lee W.-J."/>
            <person name="Kim E.-K."/>
        </authorList>
    </citation>
    <scope>NUCLEOTIDE SEQUENCE [LARGE SCALE GENOMIC DNA]</scope>
    <source>
        <strain evidence="4 5">A911</strain>
    </source>
</reference>
<evidence type="ECO:0000256" key="1">
    <source>
        <dbReference type="ARBA" id="ARBA00022490"/>
    </source>
</evidence>
<sequence length="72" mass="8272">MREVVLKGHNEPWVYARSVIIPDDKTSDTLIDIGQKPLGAILFTSNHFQRSELEAASYPIHLMPSLYRYDNL</sequence>
<dbReference type="Proteomes" id="UP000005939">
    <property type="component" value="Unassembled WGS sequence"/>
</dbReference>
<name>G6EXQ1_9PROT</name>
<dbReference type="Pfam" id="PF04345">
    <property type="entry name" value="Chor_lyase"/>
    <property type="match status" value="1"/>
</dbReference>
<evidence type="ECO:0000313" key="4">
    <source>
        <dbReference type="EMBL" id="EHD14289.1"/>
    </source>
</evidence>
<dbReference type="InterPro" id="IPR007440">
    <property type="entry name" value="Chorismate--pyruvate_lyase"/>
</dbReference>
<dbReference type="GO" id="GO:0008813">
    <property type="term" value="F:chorismate lyase activity"/>
    <property type="evidence" value="ECO:0007669"/>
    <property type="project" value="UniProtKB-EC"/>
</dbReference>
<keyword evidence="3 4" id="KW-0456">Lyase</keyword>
<keyword evidence="2" id="KW-0831">Ubiquinone biosynthesis</keyword>
<evidence type="ECO:0000256" key="2">
    <source>
        <dbReference type="ARBA" id="ARBA00022688"/>
    </source>
</evidence>
<evidence type="ECO:0000313" key="5">
    <source>
        <dbReference type="Proteomes" id="UP000005939"/>
    </source>
</evidence>
<dbReference type="InterPro" id="IPR028978">
    <property type="entry name" value="Chorismate_lyase_/UTRA_dom_sf"/>
</dbReference>
<accession>G6EXQ1</accession>
<dbReference type="STRING" id="1088868.CIN_02210"/>
<gene>
    <name evidence="4" type="ORF">CIN_02210</name>
</gene>
<dbReference type="Gene3D" id="3.40.1410.10">
    <property type="entry name" value="Chorismate lyase-like"/>
    <property type="match status" value="1"/>
</dbReference>
<comment type="caution">
    <text evidence="4">The sequence shown here is derived from an EMBL/GenBank/DDBJ whole genome shotgun (WGS) entry which is preliminary data.</text>
</comment>
<dbReference type="EC" id="4.1.3.40" evidence="4"/>
<keyword evidence="1" id="KW-0963">Cytoplasm</keyword>
<dbReference type="PANTHER" id="PTHR38683:SF1">
    <property type="entry name" value="CHORISMATE PYRUVATE-LYASE"/>
    <property type="match status" value="1"/>
</dbReference>
<evidence type="ECO:0000256" key="3">
    <source>
        <dbReference type="ARBA" id="ARBA00023239"/>
    </source>
</evidence>
<organism evidence="4 5">
    <name type="scientific">Commensalibacter intestini A911</name>
    <dbReference type="NCBI Taxonomy" id="1088868"/>
    <lineage>
        <taxon>Bacteria</taxon>
        <taxon>Pseudomonadati</taxon>
        <taxon>Pseudomonadota</taxon>
        <taxon>Alphaproteobacteria</taxon>
        <taxon>Acetobacterales</taxon>
        <taxon>Acetobacteraceae</taxon>
    </lineage>
</organism>
<dbReference type="AlphaFoldDB" id="G6EXQ1"/>
<dbReference type="SUPFAM" id="SSF64288">
    <property type="entry name" value="Chorismate lyase-like"/>
    <property type="match status" value="1"/>
</dbReference>
<dbReference type="GO" id="GO:0005829">
    <property type="term" value="C:cytosol"/>
    <property type="evidence" value="ECO:0007669"/>
    <property type="project" value="TreeGrafter"/>
</dbReference>
<dbReference type="PANTHER" id="PTHR38683">
    <property type="entry name" value="CHORISMATE PYRUVATE-LYASE"/>
    <property type="match status" value="1"/>
</dbReference>
<proteinExistence type="predicted"/>